<feature type="compositionally biased region" description="Polar residues" evidence="1">
    <location>
        <begin position="68"/>
        <end position="80"/>
    </location>
</feature>
<dbReference type="AlphaFoldDB" id="A0A3S5BRY3"/>
<proteinExistence type="predicted"/>
<dbReference type="Proteomes" id="UP000784294">
    <property type="component" value="Unassembled WGS sequence"/>
</dbReference>
<name>A0A3S5BRY3_9PLAT</name>
<keyword evidence="3" id="KW-1185">Reference proteome</keyword>
<accession>A0A3S5BRY3</accession>
<protein>
    <submittedName>
        <fullName evidence="2">Uncharacterized protein</fullName>
    </submittedName>
</protein>
<evidence type="ECO:0000256" key="1">
    <source>
        <dbReference type="SAM" id="MobiDB-lite"/>
    </source>
</evidence>
<sequence length="88" mass="9466">MDTGRDLSECLMLQRQLAFFVGRVLGPSAIQPITSTLDGQQNDESSQPIATISTETSSLNLGHKHSRTVGQEQSSTTHSAVTGMGKYE</sequence>
<reference evidence="2" key="1">
    <citation type="submission" date="2018-11" db="EMBL/GenBank/DDBJ databases">
        <authorList>
            <consortium name="Pathogen Informatics"/>
        </authorList>
    </citation>
    <scope>NUCLEOTIDE SEQUENCE</scope>
</reference>
<comment type="caution">
    <text evidence="2">The sequence shown here is derived from an EMBL/GenBank/DDBJ whole genome shotgun (WGS) entry which is preliminary data.</text>
</comment>
<dbReference type="EMBL" id="CAAALY010024959">
    <property type="protein sequence ID" value="VEL15541.1"/>
    <property type="molecule type" value="Genomic_DNA"/>
</dbReference>
<evidence type="ECO:0000313" key="3">
    <source>
        <dbReference type="Proteomes" id="UP000784294"/>
    </source>
</evidence>
<feature type="non-terminal residue" evidence="2">
    <location>
        <position position="88"/>
    </location>
</feature>
<feature type="region of interest" description="Disordered" evidence="1">
    <location>
        <begin position="64"/>
        <end position="88"/>
    </location>
</feature>
<organism evidence="2 3">
    <name type="scientific">Protopolystoma xenopodis</name>
    <dbReference type="NCBI Taxonomy" id="117903"/>
    <lineage>
        <taxon>Eukaryota</taxon>
        <taxon>Metazoa</taxon>
        <taxon>Spiralia</taxon>
        <taxon>Lophotrochozoa</taxon>
        <taxon>Platyhelminthes</taxon>
        <taxon>Monogenea</taxon>
        <taxon>Polyopisthocotylea</taxon>
        <taxon>Polystomatidea</taxon>
        <taxon>Polystomatidae</taxon>
        <taxon>Protopolystoma</taxon>
    </lineage>
</organism>
<gene>
    <name evidence="2" type="ORF">PXEA_LOCUS8981</name>
</gene>
<evidence type="ECO:0000313" key="2">
    <source>
        <dbReference type="EMBL" id="VEL15541.1"/>
    </source>
</evidence>